<organism evidence="3 4">
    <name type="scientific">Cyclotella cryptica</name>
    <dbReference type="NCBI Taxonomy" id="29204"/>
    <lineage>
        <taxon>Eukaryota</taxon>
        <taxon>Sar</taxon>
        <taxon>Stramenopiles</taxon>
        <taxon>Ochrophyta</taxon>
        <taxon>Bacillariophyta</taxon>
        <taxon>Coscinodiscophyceae</taxon>
        <taxon>Thalassiosirophycidae</taxon>
        <taxon>Stephanodiscales</taxon>
        <taxon>Stephanodiscaceae</taxon>
        <taxon>Cyclotella</taxon>
    </lineage>
</organism>
<keyword evidence="1" id="KW-0175">Coiled coil</keyword>
<evidence type="ECO:0000256" key="1">
    <source>
        <dbReference type="SAM" id="Coils"/>
    </source>
</evidence>
<feature type="compositionally biased region" description="Low complexity" evidence="2">
    <location>
        <begin position="375"/>
        <end position="389"/>
    </location>
</feature>
<feature type="compositionally biased region" description="Polar residues" evidence="2">
    <location>
        <begin position="439"/>
        <end position="448"/>
    </location>
</feature>
<dbReference type="CDD" id="cd07307">
    <property type="entry name" value="BAR"/>
    <property type="match status" value="1"/>
</dbReference>
<dbReference type="EMBL" id="JABMIG020000130">
    <property type="protein sequence ID" value="KAL3790298.1"/>
    <property type="molecule type" value="Genomic_DNA"/>
</dbReference>
<evidence type="ECO:0000313" key="3">
    <source>
        <dbReference type="EMBL" id="KAL3790298.1"/>
    </source>
</evidence>
<proteinExistence type="predicted"/>
<sequence>MATRYQDFSKKLKHLISAIESNHNAMKQLSSSRLEVAKAINSLTTDTPLFKCAGEIPPEGSDSTSSYASVHLALNKKSQLYLNKYPEHILNYAIEWERILTTRIAAHLKQSEKLRVDLDHYQSKVEDLNKDANKTMNKGKNVNDKEIEKLKRNEAKFVQARQDYDKFVNDLCGYMEEVLDRGWRDLHPMLVKMAQFDATYSNDEANVLRSINGVTQELMGFGTKNDLSPQGRLKELETSSLESLINKYHPSGTTLSIMGGETGGGIHSPHASTDELAVGGGGLFGSVVRNTSENFAGSTGGSLSSSRNNSDIFTPRSRTNTGDSDWSNAGKPAVSNAYRGHASDISNTSTMLSIAQSAAPPPTLDDIFGSASATNNSSMQSYSGNYSSQPPAPAGMPPPPPSMPPPLPPQHNMPNFGGLSMYDNPRPVPPPMVPPPIPTTTCGYSQMSGGLFSPGTIMSPGSSSTNPFDDGHNTNASDASSHSRGHGQPNFGSHTNPFG</sequence>
<reference evidence="3 4" key="1">
    <citation type="journal article" date="2020" name="G3 (Bethesda)">
        <title>Improved Reference Genome for Cyclotella cryptica CCMP332, a Model for Cell Wall Morphogenesis, Salinity Adaptation, and Lipid Production in Diatoms (Bacillariophyta).</title>
        <authorList>
            <person name="Roberts W.R."/>
            <person name="Downey K.M."/>
            <person name="Ruck E.C."/>
            <person name="Traller J.C."/>
            <person name="Alverson A.J."/>
        </authorList>
    </citation>
    <scope>NUCLEOTIDE SEQUENCE [LARGE SCALE GENOMIC DNA]</scope>
    <source>
        <strain evidence="3 4">CCMP332</strain>
    </source>
</reference>
<evidence type="ECO:0008006" key="5">
    <source>
        <dbReference type="Google" id="ProtNLM"/>
    </source>
</evidence>
<name>A0ABD3PQ22_9STRA</name>
<dbReference type="Proteomes" id="UP001516023">
    <property type="component" value="Unassembled WGS sequence"/>
</dbReference>
<evidence type="ECO:0000256" key="2">
    <source>
        <dbReference type="SAM" id="MobiDB-lite"/>
    </source>
</evidence>
<protein>
    <recommendedName>
        <fullName evidence="5">BAR domain-containing protein</fullName>
    </recommendedName>
</protein>
<feature type="coiled-coil region" evidence="1">
    <location>
        <begin position="111"/>
        <end position="138"/>
    </location>
</feature>
<evidence type="ECO:0000313" key="4">
    <source>
        <dbReference type="Proteomes" id="UP001516023"/>
    </source>
</evidence>
<dbReference type="SUPFAM" id="SSF103657">
    <property type="entry name" value="BAR/IMD domain-like"/>
    <property type="match status" value="1"/>
</dbReference>
<feature type="compositionally biased region" description="Pro residues" evidence="2">
    <location>
        <begin position="426"/>
        <end position="438"/>
    </location>
</feature>
<dbReference type="InterPro" id="IPR027267">
    <property type="entry name" value="AH/BAR_dom_sf"/>
</dbReference>
<feature type="compositionally biased region" description="Polar residues" evidence="2">
    <location>
        <begin position="490"/>
        <end position="499"/>
    </location>
</feature>
<gene>
    <name evidence="3" type="ORF">HJC23_002924</name>
</gene>
<feature type="compositionally biased region" description="Pro residues" evidence="2">
    <location>
        <begin position="390"/>
        <end position="411"/>
    </location>
</feature>
<accession>A0ABD3PQ22</accession>
<feature type="compositionally biased region" description="Polar residues" evidence="2">
    <location>
        <begin position="459"/>
        <end position="482"/>
    </location>
</feature>
<comment type="caution">
    <text evidence="3">The sequence shown here is derived from an EMBL/GenBank/DDBJ whole genome shotgun (WGS) entry which is preliminary data.</text>
</comment>
<feature type="region of interest" description="Disordered" evidence="2">
    <location>
        <begin position="363"/>
        <end position="499"/>
    </location>
</feature>
<dbReference type="AlphaFoldDB" id="A0ABD3PQ22"/>
<feature type="compositionally biased region" description="Polar residues" evidence="2">
    <location>
        <begin position="295"/>
        <end position="327"/>
    </location>
</feature>
<feature type="region of interest" description="Disordered" evidence="2">
    <location>
        <begin position="295"/>
        <end position="335"/>
    </location>
</feature>
<dbReference type="Gene3D" id="1.20.1270.60">
    <property type="entry name" value="Arfaptin homology (AH) domain/BAR domain"/>
    <property type="match status" value="1"/>
</dbReference>
<keyword evidence="4" id="KW-1185">Reference proteome</keyword>